<reference evidence="2 3" key="1">
    <citation type="journal article" name="Sci. Rep.">
        <title>Genome-scale phylogenetic analyses confirm Olpidium as the closest living zoosporic fungus to the non-flagellated, terrestrial fungi.</title>
        <authorList>
            <person name="Chang Y."/>
            <person name="Rochon D."/>
            <person name="Sekimoto S."/>
            <person name="Wang Y."/>
            <person name="Chovatia M."/>
            <person name="Sandor L."/>
            <person name="Salamov A."/>
            <person name="Grigoriev I.V."/>
            <person name="Stajich J.E."/>
            <person name="Spatafora J.W."/>
        </authorList>
    </citation>
    <scope>NUCLEOTIDE SEQUENCE [LARGE SCALE GENOMIC DNA]</scope>
    <source>
        <strain evidence="2">S191</strain>
    </source>
</reference>
<feature type="non-terminal residue" evidence="2">
    <location>
        <position position="1"/>
    </location>
</feature>
<evidence type="ECO:0000256" key="1">
    <source>
        <dbReference type="SAM" id="MobiDB-lite"/>
    </source>
</evidence>
<feature type="region of interest" description="Disordered" evidence="1">
    <location>
        <begin position="90"/>
        <end position="125"/>
    </location>
</feature>
<proteinExistence type="predicted"/>
<name>A0A8H8DH56_9FUNG</name>
<dbReference type="OrthoDB" id="1734229at2759"/>
<evidence type="ECO:0000313" key="2">
    <source>
        <dbReference type="EMBL" id="KAG5457747.1"/>
    </source>
</evidence>
<evidence type="ECO:0000313" key="3">
    <source>
        <dbReference type="Proteomes" id="UP000673691"/>
    </source>
</evidence>
<dbReference type="Proteomes" id="UP000673691">
    <property type="component" value="Unassembled WGS sequence"/>
</dbReference>
<sequence length="125" mass="13196">FKTQFAAPGQPGVYQFRAHFKSDSYAGSDVTQDVKVGNFPCLLHLTPRVSVPQLIVQDPSVLPEEPEVDDDISEPDEDTIAGQMELIRKQGLTGAMTGGAGGKGGEAGGEGSKADRDDDSETDSD</sequence>
<protein>
    <submittedName>
        <fullName evidence="2">Uncharacterized protein</fullName>
    </submittedName>
</protein>
<dbReference type="EMBL" id="JAEFCI010009536">
    <property type="protein sequence ID" value="KAG5457747.1"/>
    <property type="molecule type" value="Genomic_DNA"/>
</dbReference>
<dbReference type="AlphaFoldDB" id="A0A8H8DH56"/>
<accession>A0A8H8DH56</accession>
<feature type="compositionally biased region" description="Gly residues" evidence="1">
    <location>
        <begin position="96"/>
        <end position="111"/>
    </location>
</feature>
<comment type="caution">
    <text evidence="2">The sequence shown here is derived from an EMBL/GenBank/DDBJ whole genome shotgun (WGS) entry which is preliminary data.</text>
</comment>
<dbReference type="Gene3D" id="2.60.40.150">
    <property type="entry name" value="C2 domain"/>
    <property type="match status" value="1"/>
</dbReference>
<gene>
    <name evidence="2" type="ORF">BJ554DRAFT_2162</name>
</gene>
<organism evidence="2 3">
    <name type="scientific">Olpidium bornovanus</name>
    <dbReference type="NCBI Taxonomy" id="278681"/>
    <lineage>
        <taxon>Eukaryota</taxon>
        <taxon>Fungi</taxon>
        <taxon>Fungi incertae sedis</taxon>
        <taxon>Olpidiomycota</taxon>
        <taxon>Olpidiomycotina</taxon>
        <taxon>Olpidiomycetes</taxon>
        <taxon>Olpidiales</taxon>
        <taxon>Olpidiaceae</taxon>
        <taxon>Olpidium</taxon>
    </lineage>
</organism>
<dbReference type="InterPro" id="IPR035892">
    <property type="entry name" value="C2_domain_sf"/>
</dbReference>
<keyword evidence="3" id="KW-1185">Reference proteome</keyword>